<dbReference type="PANTHER" id="PTHR34352:SF1">
    <property type="entry name" value="PROTEIN YHFA"/>
    <property type="match status" value="1"/>
</dbReference>
<dbReference type="Pfam" id="PF02566">
    <property type="entry name" value="OsmC"/>
    <property type="match status" value="1"/>
</dbReference>
<dbReference type="STRING" id="1736691.SAMN06295964_1681"/>
<name>A0A1T4Z004_9ACTN</name>
<organism evidence="1 2">
    <name type="scientific">Aeromicrobium choanae</name>
    <dbReference type="NCBI Taxonomy" id="1736691"/>
    <lineage>
        <taxon>Bacteria</taxon>
        <taxon>Bacillati</taxon>
        <taxon>Actinomycetota</taxon>
        <taxon>Actinomycetes</taxon>
        <taxon>Propionibacteriales</taxon>
        <taxon>Nocardioidaceae</taxon>
        <taxon>Aeromicrobium</taxon>
    </lineage>
</organism>
<dbReference type="PANTHER" id="PTHR34352">
    <property type="entry name" value="PROTEIN YHFA"/>
    <property type="match status" value="1"/>
</dbReference>
<dbReference type="AlphaFoldDB" id="A0A1T4Z004"/>
<reference evidence="2" key="1">
    <citation type="submission" date="2017-02" db="EMBL/GenBank/DDBJ databases">
        <authorList>
            <person name="Varghese N."/>
            <person name="Submissions S."/>
        </authorList>
    </citation>
    <scope>NUCLEOTIDE SEQUENCE [LARGE SCALE GENOMIC DNA]</scope>
    <source>
        <strain evidence="2">9H-4</strain>
    </source>
</reference>
<dbReference type="InterPro" id="IPR003718">
    <property type="entry name" value="OsmC/Ohr_fam"/>
</dbReference>
<dbReference type="InterPro" id="IPR036102">
    <property type="entry name" value="OsmC/Ohrsf"/>
</dbReference>
<gene>
    <name evidence="1" type="ORF">SAMN06295964_1681</name>
</gene>
<dbReference type="Proteomes" id="UP000191040">
    <property type="component" value="Chromosome I"/>
</dbReference>
<proteinExistence type="predicted"/>
<dbReference type="Gene3D" id="3.30.300.20">
    <property type="match status" value="1"/>
</dbReference>
<dbReference type="EMBL" id="LT796768">
    <property type="protein sequence ID" value="SKB07390.1"/>
    <property type="molecule type" value="Genomic_DNA"/>
</dbReference>
<keyword evidence="2" id="KW-1185">Reference proteome</keyword>
<dbReference type="SUPFAM" id="SSF82784">
    <property type="entry name" value="OsmC-like"/>
    <property type="match status" value="1"/>
</dbReference>
<dbReference type="OrthoDB" id="4864805at2"/>
<sequence>MSDESSTLRSVHLVRTGAMEYRAENGRGGVISIGEGQNTDFTPVELLLVALGGCTGLTVEALTKRAEPRRFDIAVEGHKVKDPSGANLLEKLLVTLDIAFDNDEIGQKMAERVTDAMEKSHQKLCTVSRTVELPSPVRVVQVRSSEA</sequence>
<accession>A0A1T4Z004</accession>
<protein>
    <submittedName>
        <fullName evidence="1">Uncharacterized OsmC-related protein</fullName>
    </submittedName>
</protein>
<dbReference type="RefSeq" id="WP_078699733.1">
    <property type="nucleotide sequence ID" value="NZ_LT796768.1"/>
</dbReference>
<evidence type="ECO:0000313" key="1">
    <source>
        <dbReference type="EMBL" id="SKB07390.1"/>
    </source>
</evidence>
<dbReference type="InterPro" id="IPR015946">
    <property type="entry name" value="KH_dom-like_a/b"/>
</dbReference>
<evidence type="ECO:0000313" key="2">
    <source>
        <dbReference type="Proteomes" id="UP000191040"/>
    </source>
</evidence>